<dbReference type="OrthoDB" id="7592at2157"/>
<dbReference type="Pfam" id="PF01987">
    <property type="entry name" value="AIM24"/>
    <property type="match status" value="1"/>
</dbReference>
<protein>
    <submittedName>
        <fullName evidence="1">TIGR00266 family protein</fullName>
    </submittedName>
</protein>
<dbReference type="AlphaFoldDB" id="A0A3N6MI46"/>
<keyword evidence="2" id="KW-1185">Reference proteome</keyword>
<dbReference type="Gene3D" id="3.60.160.10">
    <property type="entry name" value="Mitochondrial biogenesis AIM24"/>
    <property type="match status" value="1"/>
</dbReference>
<dbReference type="InterPro" id="IPR036983">
    <property type="entry name" value="AIM24_sf"/>
</dbReference>
<dbReference type="EMBL" id="REGA01000003">
    <property type="protein sequence ID" value="RQG96630.1"/>
    <property type="molecule type" value="Genomic_DNA"/>
</dbReference>
<dbReference type="Proteomes" id="UP000282323">
    <property type="component" value="Unassembled WGS sequence"/>
</dbReference>
<dbReference type="SUPFAM" id="SSF51219">
    <property type="entry name" value="TRAP-like"/>
    <property type="match status" value="1"/>
</dbReference>
<name>A0A3N6MI46_NATCH</name>
<accession>A0A3N6MI46</accession>
<reference evidence="1 2" key="1">
    <citation type="submission" date="2018-10" db="EMBL/GenBank/DDBJ databases">
        <title>Natrarchaeobius chitinivorans gen. nov., sp. nov., and Natrarchaeobius haloalkaliphilus sp. nov., alkaliphilic, chitin-utilizing haloarchaea from hypersaline alkaline lakes.</title>
        <authorList>
            <person name="Sorokin D.Y."/>
            <person name="Elcheninov A.G."/>
            <person name="Kostrikina N.A."/>
            <person name="Bale N.J."/>
            <person name="Sinninghe Damste J.S."/>
            <person name="Khijniak T.V."/>
            <person name="Kublanov I.V."/>
            <person name="Toshchakov S.V."/>
        </authorList>
    </citation>
    <scope>NUCLEOTIDE SEQUENCE [LARGE SCALE GENOMIC DNA]</scope>
    <source>
        <strain evidence="1 2">AArcht4T</strain>
    </source>
</reference>
<dbReference type="NCBIfam" id="TIGR00266">
    <property type="entry name" value="TIGR00266 family protein"/>
    <property type="match status" value="1"/>
</dbReference>
<proteinExistence type="predicted"/>
<evidence type="ECO:0000313" key="1">
    <source>
        <dbReference type="EMBL" id="RQG96630.1"/>
    </source>
</evidence>
<dbReference type="PANTHER" id="PTHR43657">
    <property type="entry name" value="TRYPTOPHAN RNA-BINDING ATTENUATOR PROTEIN-LIKE PROTEIN"/>
    <property type="match status" value="1"/>
</dbReference>
<dbReference type="InterPro" id="IPR002838">
    <property type="entry name" value="AIM24"/>
</dbReference>
<evidence type="ECO:0000313" key="2">
    <source>
        <dbReference type="Proteomes" id="UP000282323"/>
    </source>
</evidence>
<comment type="caution">
    <text evidence="1">The sequence shown here is derived from an EMBL/GenBank/DDBJ whole genome shotgun (WGS) entry which is preliminary data.</text>
</comment>
<dbReference type="PANTHER" id="PTHR43657:SF1">
    <property type="entry name" value="ALTERED INHERITANCE OF MITOCHONDRIA PROTEIN 24, MITOCHONDRIAL"/>
    <property type="match status" value="1"/>
</dbReference>
<organism evidence="1 2">
    <name type="scientific">Natrarchaeobius chitinivorans</name>
    <dbReference type="NCBI Taxonomy" id="1679083"/>
    <lineage>
        <taxon>Archaea</taxon>
        <taxon>Methanobacteriati</taxon>
        <taxon>Methanobacteriota</taxon>
        <taxon>Stenosarchaea group</taxon>
        <taxon>Halobacteria</taxon>
        <taxon>Halobacteriales</taxon>
        <taxon>Natrialbaceae</taxon>
        <taxon>Natrarchaeobius</taxon>
    </lineage>
</organism>
<sequence>MKTSHMNYEFTHDPSYTVVSATLDADERITVEAGSMMSYSEHVEMDTHSSSDGLFSSVKNSVLSGETLFRNTFTATANGQTVRFAHTQPGDVTGVGLDSESVYVQSGSYVANEAGITTDSVSGGLDSILGGKGLFFLEASGTGTLFVGSYGGILEQELEPGETLTVDAGHSVAWDESVDFNTHRVGGLKKTMLSGEGYVMTFTGPGTVYLQTRDYDTFLGEIISRVNTN</sequence>
<gene>
    <name evidence="1" type="ORF">EA473_05850</name>
</gene>
<dbReference type="InterPro" id="IPR016031">
    <property type="entry name" value="Trp_RNA-bd_attenuator-like_dom"/>
</dbReference>